<accession>A0A0H0XP87</accession>
<dbReference type="InterPro" id="IPR000175">
    <property type="entry name" value="Na/ntran_symport"/>
</dbReference>
<dbReference type="STRING" id="874156.GCA_001021555_01593"/>
<evidence type="ECO:0000313" key="8">
    <source>
        <dbReference type="Proteomes" id="UP000053455"/>
    </source>
</evidence>
<feature type="transmembrane region" description="Helical" evidence="6">
    <location>
        <begin position="363"/>
        <end position="386"/>
    </location>
</feature>
<organism evidence="7 8">
    <name type="scientific">Aurantiacibacter marinus</name>
    <dbReference type="NCBI Taxonomy" id="874156"/>
    <lineage>
        <taxon>Bacteria</taxon>
        <taxon>Pseudomonadati</taxon>
        <taxon>Pseudomonadota</taxon>
        <taxon>Alphaproteobacteria</taxon>
        <taxon>Sphingomonadales</taxon>
        <taxon>Erythrobacteraceae</taxon>
        <taxon>Aurantiacibacter</taxon>
    </lineage>
</organism>
<feature type="transmembrane region" description="Helical" evidence="6">
    <location>
        <begin position="18"/>
        <end position="38"/>
    </location>
</feature>
<dbReference type="PRINTS" id="PR00176">
    <property type="entry name" value="NANEUSMPORT"/>
</dbReference>
<feature type="transmembrane region" description="Helical" evidence="6">
    <location>
        <begin position="44"/>
        <end position="65"/>
    </location>
</feature>
<dbReference type="EMBL" id="LBHU01000002">
    <property type="protein sequence ID" value="KLI63772.1"/>
    <property type="molecule type" value="Genomic_DNA"/>
</dbReference>
<dbReference type="PROSITE" id="PS50267">
    <property type="entry name" value="NA_NEUROTRAN_SYMP_3"/>
    <property type="match status" value="1"/>
</dbReference>
<dbReference type="OrthoDB" id="9762833at2"/>
<feature type="transmembrane region" description="Helical" evidence="6">
    <location>
        <begin position="448"/>
        <end position="471"/>
    </location>
</feature>
<keyword evidence="3 6" id="KW-0812">Transmembrane</keyword>
<reference evidence="7 8" key="1">
    <citation type="submission" date="2015-04" db="EMBL/GenBank/DDBJ databases">
        <title>The draft genome sequence of Erythrobacter marinus HWDM-33.</title>
        <authorList>
            <person name="Zhuang L."/>
            <person name="Liu Y."/>
            <person name="Shao Z."/>
        </authorList>
    </citation>
    <scope>NUCLEOTIDE SEQUENCE [LARGE SCALE GENOMIC DNA]</scope>
    <source>
        <strain evidence="7 8">HWDM-33</strain>
    </source>
</reference>
<protein>
    <submittedName>
        <fullName evidence="7">Transporter</fullName>
    </submittedName>
</protein>
<dbReference type="InterPro" id="IPR047218">
    <property type="entry name" value="YocR/YhdH-like"/>
</dbReference>
<dbReference type="PANTHER" id="PTHR42948">
    <property type="entry name" value="TRANSPORTER"/>
    <property type="match status" value="1"/>
</dbReference>
<keyword evidence="5 6" id="KW-0472">Membrane</keyword>
<dbReference type="AlphaFoldDB" id="A0A0H0XP87"/>
<dbReference type="GO" id="GO:0016020">
    <property type="term" value="C:membrane"/>
    <property type="evidence" value="ECO:0007669"/>
    <property type="project" value="UniProtKB-SubCell"/>
</dbReference>
<dbReference type="Pfam" id="PF00209">
    <property type="entry name" value="SNF"/>
    <property type="match status" value="2"/>
</dbReference>
<dbReference type="Proteomes" id="UP000053455">
    <property type="component" value="Unassembled WGS sequence"/>
</dbReference>
<dbReference type="SUPFAM" id="SSF161070">
    <property type="entry name" value="SNF-like"/>
    <property type="match status" value="1"/>
</dbReference>
<comment type="subcellular location">
    <subcellularLocation>
        <location evidence="1">Membrane</location>
        <topology evidence="1">Multi-pass membrane protein</topology>
    </subcellularLocation>
</comment>
<evidence type="ECO:0000256" key="5">
    <source>
        <dbReference type="ARBA" id="ARBA00023136"/>
    </source>
</evidence>
<feature type="transmembrane region" description="Helical" evidence="6">
    <location>
        <begin position="190"/>
        <end position="210"/>
    </location>
</feature>
<evidence type="ECO:0000313" key="7">
    <source>
        <dbReference type="EMBL" id="KLI63772.1"/>
    </source>
</evidence>
<evidence type="ECO:0000256" key="2">
    <source>
        <dbReference type="ARBA" id="ARBA00022448"/>
    </source>
</evidence>
<evidence type="ECO:0000256" key="6">
    <source>
        <dbReference type="SAM" id="Phobius"/>
    </source>
</evidence>
<dbReference type="InterPro" id="IPR037272">
    <property type="entry name" value="SNS_sf"/>
</dbReference>
<comment type="caution">
    <text evidence="7">The sequence shown here is derived from an EMBL/GenBank/DDBJ whole genome shotgun (WGS) entry which is preliminary data.</text>
</comment>
<dbReference type="CDD" id="cd10336">
    <property type="entry name" value="SLC6sbd_Tyt1-Like"/>
    <property type="match status" value="1"/>
</dbReference>
<sequence length="473" mass="49103">MALTQSGSGRDGWSSRTAFILAAIGSAVGLGNLVRFPAEAGANGGGAFVLFYILCIVLIGLPVLLSETLIGRHGQAAAPESFRKVAEQSGKSTAWEHVASLGVLSAFLVLAFYCVLGGWVLYYVGVFAGDLFTTGISGGAFSDMTVAEVEGLFPAMISNGTMTVMLNLVFLAVTVFFVSRGVSGGIEKVAVYLMPAFFVLLLGITIYGLFGGQMGRTLAYLFTFEPERLTGPVMLAAVGQAFFSLSLGVAGMVTYGAYVGRNVNLAGTSAIIAAADTAVALLAGLCIFPIVFAAGLAADGGLGLMFTTLPHAFQEIPGGSLLGLGFFVMVGFAALTSSVALMEVPTAWVSERFRFARPVAAGIVTFSAAVLGALSALSMGVLSGFHPLGFLPMFEGMGVLDTLDTLTGKITMPIGALLTSVFIGWVANKRLVDSENGLDGGLHLFWRFLVCWLCPIALTLILIVGIFPGVLGD</sequence>
<gene>
    <name evidence="7" type="ORF">AAV99_08625</name>
</gene>
<proteinExistence type="predicted"/>
<evidence type="ECO:0000256" key="3">
    <source>
        <dbReference type="ARBA" id="ARBA00022692"/>
    </source>
</evidence>
<feature type="transmembrane region" description="Helical" evidence="6">
    <location>
        <begin position="98"/>
        <end position="122"/>
    </location>
</feature>
<feature type="transmembrane region" description="Helical" evidence="6">
    <location>
        <begin position="406"/>
        <end position="427"/>
    </location>
</feature>
<feature type="transmembrane region" description="Helical" evidence="6">
    <location>
        <begin position="152"/>
        <end position="178"/>
    </location>
</feature>
<evidence type="ECO:0000256" key="1">
    <source>
        <dbReference type="ARBA" id="ARBA00004141"/>
    </source>
</evidence>
<keyword evidence="8" id="KW-1185">Reference proteome</keyword>
<keyword evidence="2" id="KW-0813">Transport</keyword>
<evidence type="ECO:0000256" key="4">
    <source>
        <dbReference type="ARBA" id="ARBA00022989"/>
    </source>
</evidence>
<dbReference type="RefSeq" id="WP_047093586.1">
    <property type="nucleotide sequence ID" value="NZ_LBHU01000002.1"/>
</dbReference>
<name>A0A0H0XP87_9SPHN</name>
<feature type="transmembrane region" description="Helical" evidence="6">
    <location>
        <begin position="270"/>
        <end position="298"/>
    </location>
</feature>
<dbReference type="NCBIfam" id="NF037979">
    <property type="entry name" value="Na_transp"/>
    <property type="match status" value="1"/>
</dbReference>
<dbReference type="PANTHER" id="PTHR42948:SF1">
    <property type="entry name" value="TRANSPORTER"/>
    <property type="match status" value="1"/>
</dbReference>
<feature type="transmembrane region" description="Helical" evidence="6">
    <location>
        <begin position="318"/>
        <end position="342"/>
    </location>
</feature>
<keyword evidence="4 6" id="KW-1133">Transmembrane helix</keyword>
<feature type="transmembrane region" description="Helical" evidence="6">
    <location>
        <begin position="230"/>
        <end position="258"/>
    </location>
</feature>
<dbReference type="PATRIC" id="fig|874156.12.peg.1772"/>